<protein>
    <submittedName>
        <fullName evidence="2">Uncharacterized protein</fullName>
    </submittedName>
</protein>
<dbReference type="EMBL" id="FNLL01000003">
    <property type="protein sequence ID" value="SDT95890.1"/>
    <property type="molecule type" value="Genomic_DNA"/>
</dbReference>
<evidence type="ECO:0000256" key="1">
    <source>
        <dbReference type="SAM" id="Phobius"/>
    </source>
</evidence>
<keyword evidence="3" id="KW-1185">Reference proteome</keyword>
<dbReference type="RefSeq" id="WP_158406112.1">
    <property type="nucleotide sequence ID" value="NZ_FNLL01000003.1"/>
</dbReference>
<keyword evidence="1" id="KW-1133">Transmembrane helix</keyword>
<dbReference type="Proteomes" id="UP000199608">
    <property type="component" value="Unassembled WGS sequence"/>
</dbReference>
<keyword evidence="1" id="KW-0472">Membrane</keyword>
<dbReference type="AlphaFoldDB" id="A0A1H2ELA5"/>
<accession>A0A1H2ELA5</accession>
<feature type="transmembrane region" description="Helical" evidence="1">
    <location>
        <begin position="20"/>
        <end position="41"/>
    </location>
</feature>
<gene>
    <name evidence="2" type="ORF">SAMN04487931_103203</name>
</gene>
<evidence type="ECO:0000313" key="3">
    <source>
        <dbReference type="Proteomes" id="UP000199608"/>
    </source>
</evidence>
<name>A0A1H2ELA5_9BACT</name>
<organism evidence="2 3">
    <name type="scientific">Desulfobacula phenolica</name>
    <dbReference type="NCBI Taxonomy" id="90732"/>
    <lineage>
        <taxon>Bacteria</taxon>
        <taxon>Pseudomonadati</taxon>
        <taxon>Thermodesulfobacteriota</taxon>
        <taxon>Desulfobacteria</taxon>
        <taxon>Desulfobacterales</taxon>
        <taxon>Desulfobacteraceae</taxon>
        <taxon>Desulfobacula</taxon>
    </lineage>
</organism>
<sequence>MTNLKDKKELMELKHDPVPGYKSVFRVVFGVSLLYMAYILFQPCF</sequence>
<keyword evidence="1" id="KW-0812">Transmembrane</keyword>
<proteinExistence type="predicted"/>
<evidence type="ECO:0000313" key="2">
    <source>
        <dbReference type="EMBL" id="SDT95890.1"/>
    </source>
</evidence>
<reference evidence="3" key="1">
    <citation type="submission" date="2016-10" db="EMBL/GenBank/DDBJ databases">
        <authorList>
            <person name="Varghese N."/>
            <person name="Submissions S."/>
        </authorList>
    </citation>
    <scope>NUCLEOTIDE SEQUENCE [LARGE SCALE GENOMIC DNA]</scope>
    <source>
        <strain evidence="3">DSM 3384</strain>
    </source>
</reference>